<dbReference type="PANTHER" id="PTHR45708">
    <property type="entry name" value="ENDOCHITINASE"/>
    <property type="match status" value="1"/>
</dbReference>
<dbReference type="Gene3D" id="3.20.20.80">
    <property type="entry name" value="Glycosidases"/>
    <property type="match status" value="1"/>
</dbReference>
<evidence type="ECO:0000313" key="4">
    <source>
        <dbReference type="Proteomes" id="UP001370490"/>
    </source>
</evidence>
<dbReference type="SUPFAM" id="SSF51445">
    <property type="entry name" value="(Trans)glycosidases"/>
    <property type="match status" value="1"/>
</dbReference>
<dbReference type="PANTHER" id="PTHR45708:SF49">
    <property type="entry name" value="ENDOCHITINASE"/>
    <property type="match status" value="1"/>
</dbReference>
<dbReference type="AlphaFoldDB" id="A0AAN8Z0K3"/>
<reference evidence="3 4" key="1">
    <citation type="submission" date="2023-12" db="EMBL/GenBank/DDBJ databases">
        <title>A high-quality genome assembly for Dillenia turbinata (Dilleniales).</title>
        <authorList>
            <person name="Chanderbali A."/>
        </authorList>
    </citation>
    <scope>NUCLEOTIDE SEQUENCE [LARGE SCALE GENOMIC DNA]</scope>
    <source>
        <strain evidence="3">LSX21</strain>
        <tissue evidence="3">Leaf</tissue>
    </source>
</reference>
<evidence type="ECO:0000256" key="2">
    <source>
        <dbReference type="ARBA" id="ARBA00023295"/>
    </source>
</evidence>
<gene>
    <name evidence="3" type="ORF">RJ641_015960</name>
</gene>
<dbReference type="InterPro" id="IPR050542">
    <property type="entry name" value="Glycosyl_Hydrlase18_Chitinase"/>
</dbReference>
<comment type="caution">
    <text evidence="3">The sequence shown here is derived from an EMBL/GenBank/DDBJ whole genome shotgun (WGS) entry which is preliminary data.</text>
</comment>
<dbReference type="EMBL" id="JBAMMX010000021">
    <property type="protein sequence ID" value="KAK6920056.1"/>
    <property type="molecule type" value="Genomic_DNA"/>
</dbReference>
<proteinExistence type="predicted"/>
<name>A0AAN8Z0K3_9MAGN</name>
<protein>
    <submittedName>
        <fullName evidence="3">Uncharacterized protein</fullName>
    </submittedName>
</protein>
<dbReference type="GO" id="GO:0004568">
    <property type="term" value="F:chitinase activity"/>
    <property type="evidence" value="ECO:0007669"/>
    <property type="project" value="TreeGrafter"/>
</dbReference>
<dbReference type="InterPro" id="IPR017853">
    <property type="entry name" value="GH"/>
</dbReference>
<keyword evidence="2" id="KW-0326">Glycosidase</keyword>
<accession>A0AAN8Z0K3</accession>
<keyword evidence="1" id="KW-0378">Hydrolase</keyword>
<dbReference type="Proteomes" id="UP001370490">
    <property type="component" value="Unassembled WGS sequence"/>
</dbReference>
<organism evidence="3 4">
    <name type="scientific">Dillenia turbinata</name>
    <dbReference type="NCBI Taxonomy" id="194707"/>
    <lineage>
        <taxon>Eukaryota</taxon>
        <taxon>Viridiplantae</taxon>
        <taxon>Streptophyta</taxon>
        <taxon>Embryophyta</taxon>
        <taxon>Tracheophyta</taxon>
        <taxon>Spermatophyta</taxon>
        <taxon>Magnoliopsida</taxon>
        <taxon>eudicotyledons</taxon>
        <taxon>Gunneridae</taxon>
        <taxon>Pentapetalae</taxon>
        <taxon>Dilleniales</taxon>
        <taxon>Dilleniaceae</taxon>
        <taxon>Dillenia</taxon>
    </lineage>
</organism>
<keyword evidence="4" id="KW-1185">Reference proteome</keyword>
<evidence type="ECO:0000313" key="3">
    <source>
        <dbReference type="EMBL" id="KAK6920056.1"/>
    </source>
</evidence>
<sequence>MINLTGHCDPYSNSCPGLSSDINSSQAKIIKSCCLLEVVQVVTTSTLLQMLGKWQPIFGITSWEGIPLLAHWEMLFWMELTLMLKEIQINNGMISTAKKIFFGLPAAPDAAGSGFIPVPDLESKVLPAVKCSAKYRGMMLSSKCYDDQTGYSSPIKSQV</sequence>
<dbReference type="GO" id="GO:0005576">
    <property type="term" value="C:extracellular region"/>
    <property type="evidence" value="ECO:0007669"/>
    <property type="project" value="TreeGrafter"/>
</dbReference>
<evidence type="ECO:0000256" key="1">
    <source>
        <dbReference type="ARBA" id="ARBA00022801"/>
    </source>
</evidence>